<gene>
    <name evidence="2" type="ORF">AAFF_G00379040</name>
</gene>
<evidence type="ECO:0000313" key="2">
    <source>
        <dbReference type="EMBL" id="KAJ8401587.1"/>
    </source>
</evidence>
<keyword evidence="3" id="KW-1185">Reference proteome</keyword>
<dbReference type="Proteomes" id="UP001221898">
    <property type="component" value="Unassembled WGS sequence"/>
</dbReference>
<name>A0AAD7SFY2_9TELE</name>
<sequence length="78" mass="8277">MWNNTANNSPPEPGPADESAQCGEQAGEGETSWLPLSHHQPSAWVGGILPGTATLPDNCTGSTARVHLDFLSFIFPFL</sequence>
<dbReference type="EMBL" id="JAINUG010000069">
    <property type="protein sequence ID" value="KAJ8401587.1"/>
    <property type="molecule type" value="Genomic_DNA"/>
</dbReference>
<organism evidence="2 3">
    <name type="scientific">Aldrovandia affinis</name>
    <dbReference type="NCBI Taxonomy" id="143900"/>
    <lineage>
        <taxon>Eukaryota</taxon>
        <taxon>Metazoa</taxon>
        <taxon>Chordata</taxon>
        <taxon>Craniata</taxon>
        <taxon>Vertebrata</taxon>
        <taxon>Euteleostomi</taxon>
        <taxon>Actinopterygii</taxon>
        <taxon>Neopterygii</taxon>
        <taxon>Teleostei</taxon>
        <taxon>Notacanthiformes</taxon>
        <taxon>Halosauridae</taxon>
        <taxon>Aldrovandia</taxon>
    </lineage>
</organism>
<feature type="region of interest" description="Disordered" evidence="1">
    <location>
        <begin position="1"/>
        <end position="38"/>
    </location>
</feature>
<evidence type="ECO:0000313" key="3">
    <source>
        <dbReference type="Proteomes" id="UP001221898"/>
    </source>
</evidence>
<reference evidence="2" key="1">
    <citation type="journal article" date="2023" name="Science">
        <title>Genome structures resolve the early diversification of teleost fishes.</title>
        <authorList>
            <person name="Parey E."/>
            <person name="Louis A."/>
            <person name="Montfort J."/>
            <person name="Bouchez O."/>
            <person name="Roques C."/>
            <person name="Iampietro C."/>
            <person name="Lluch J."/>
            <person name="Castinel A."/>
            <person name="Donnadieu C."/>
            <person name="Desvignes T."/>
            <person name="Floi Bucao C."/>
            <person name="Jouanno E."/>
            <person name="Wen M."/>
            <person name="Mejri S."/>
            <person name="Dirks R."/>
            <person name="Jansen H."/>
            <person name="Henkel C."/>
            <person name="Chen W.J."/>
            <person name="Zahm M."/>
            <person name="Cabau C."/>
            <person name="Klopp C."/>
            <person name="Thompson A.W."/>
            <person name="Robinson-Rechavi M."/>
            <person name="Braasch I."/>
            <person name="Lecointre G."/>
            <person name="Bobe J."/>
            <person name="Postlethwait J.H."/>
            <person name="Berthelot C."/>
            <person name="Roest Crollius H."/>
            <person name="Guiguen Y."/>
        </authorList>
    </citation>
    <scope>NUCLEOTIDE SEQUENCE</scope>
    <source>
        <strain evidence="2">NC1722</strain>
    </source>
</reference>
<proteinExistence type="predicted"/>
<evidence type="ECO:0000256" key="1">
    <source>
        <dbReference type="SAM" id="MobiDB-lite"/>
    </source>
</evidence>
<accession>A0AAD7SFY2</accession>
<protein>
    <submittedName>
        <fullName evidence="2">Uncharacterized protein</fullName>
    </submittedName>
</protein>
<comment type="caution">
    <text evidence="2">The sequence shown here is derived from an EMBL/GenBank/DDBJ whole genome shotgun (WGS) entry which is preliminary data.</text>
</comment>
<dbReference type="AlphaFoldDB" id="A0AAD7SFY2"/>